<dbReference type="Gene3D" id="2.115.10.20">
    <property type="entry name" value="Glycosyl hydrolase domain, family 43"/>
    <property type="match status" value="1"/>
</dbReference>
<gene>
    <name evidence="4" type="ORF">DI623_00555</name>
</gene>
<dbReference type="PANTHER" id="PTHR34106">
    <property type="entry name" value="GLYCOSIDASE"/>
    <property type="match status" value="1"/>
</dbReference>
<evidence type="ECO:0000256" key="2">
    <source>
        <dbReference type="ARBA" id="ARBA00022679"/>
    </source>
</evidence>
<evidence type="ECO:0000313" key="4">
    <source>
        <dbReference type="EMBL" id="PZO92278.1"/>
    </source>
</evidence>
<dbReference type="PANTHER" id="PTHR34106:SF4">
    <property type="entry name" value="BLL5143 PROTEIN"/>
    <property type="match status" value="1"/>
</dbReference>
<proteinExistence type="inferred from homology"/>
<protein>
    <submittedName>
        <fullName evidence="4">Glycosidase</fullName>
    </submittedName>
</protein>
<comment type="caution">
    <text evidence="4">The sequence shown here is derived from an EMBL/GenBank/DDBJ whole genome shotgun (WGS) entry which is preliminary data.</text>
</comment>
<dbReference type="GO" id="GO:0016798">
    <property type="term" value="F:hydrolase activity, acting on glycosyl bonds"/>
    <property type="evidence" value="ECO:0007669"/>
    <property type="project" value="UniProtKB-KW"/>
</dbReference>
<dbReference type="AlphaFoldDB" id="A0A2W5CD89"/>
<dbReference type="InterPro" id="IPR007184">
    <property type="entry name" value="Mannoside_phosphorylase"/>
</dbReference>
<dbReference type="SUPFAM" id="SSF75005">
    <property type="entry name" value="Arabinanase/levansucrase/invertase"/>
    <property type="match status" value="1"/>
</dbReference>
<reference evidence="4 5" key="1">
    <citation type="submission" date="2017-08" db="EMBL/GenBank/DDBJ databases">
        <title>Infants hospitalized years apart are colonized by the same room-sourced microbial strains.</title>
        <authorList>
            <person name="Brooks B."/>
            <person name="Olm M.R."/>
            <person name="Firek B.A."/>
            <person name="Baker R."/>
            <person name="Thomas B.C."/>
            <person name="Morowitz M.J."/>
            <person name="Banfield J.F."/>
        </authorList>
    </citation>
    <scope>NUCLEOTIDE SEQUENCE [LARGE SCALE GENOMIC DNA]</scope>
    <source>
        <strain evidence="4">S2_018_000_R2_101</strain>
    </source>
</reference>
<name>A0A2W5CD89_9SPHN</name>
<evidence type="ECO:0000313" key="5">
    <source>
        <dbReference type="Proteomes" id="UP000249066"/>
    </source>
</evidence>
<keyword evidence="1" id="KW-0328">Glycosyltransferase</keyword>
<evidence type="ECO:0000256" key="1">
    <source>
        <dbReference type="ARBA" id="ARBA00022676"/>
    </source>
</evidence>
<dbReference type="GO" id="GO:0016757">
    <property type="term" value="F:glycosyltransferase activity"/>
    <property type="evidence" value="ECO:0007669"/>
    <property type="project" value="UniProtKB-KW"/>
</dbReference>
<organism evidence="4 5">
    <name type="scientific">Sphingomonas sanxanigenens</name>
    <dbReference type="NCBI Taxonomy" id="397260"/>
    <lineage>
        <taxon>Bacteria</taxon>
        <taxon>Pseudomonadati</taxon>
        <taxon>Pseudomonadota</taxon>
        <taxon>Alphaproteobacteria</taxon>
        <taxon>Sphingomonadales</taxon>
        <taxon>Sphingomonadaceae</taxon>
        <taxon>Sphingomonas</taxon>
    </lineage>
</organism>
<accession>A0A2W5CD89</accession>
<evidence type="ECO:0000256" key="3">
    <source>
        <dbReference type="ARBA" id="ARBA00024356"/>
    </source>
</evidence>
<dbReference type="CDD" id="cd18613">
    <property type="entry name" value="GH130"/>
    <property type="match status" value="1"/>
</dbReference>
<dbReference type="EMBL" id="QFNN01000001">
    <property type="protein sequence ID" value="PZO92278.1"/>
    <property type="molecule type" value="Genomic_DNA"/>
</dbReference>
<sequence length="431" mass="47285">MGDGETAIDSGVILRSDPKRTVIRPFEPGDPPGFGVEGRPRAQRIADRILELDADALHAELKAMTDALAPRHRDLEAILMRRFGEVNGLVIDRCLVPREQALLIGAYFSEEYSYEAAALFNPSIVLHPDQSGLGAGALRFIMSLRGIGEGHVSSVTFRTGIWEADGTVMVDPPSRYSVAPRITREDGDTIRLGCAGSLDISETVIFPLTPAQRQGIEDVRLVRFLDDDDATPRYFGTYTAYSGSTTRQEMLDTDDFSSFGMRPVTGPIASGKGLAIFPRLIGGRYAALARHDNENIWLLTSRDLYAWEGGGRLLTPRWPWEFVQMGNCGSPIEIDEGWLVVTHGVGMVRNYCIGACLLDRDDPSRVLARTEAPILRPGEGDRDGYVPNVVYSCGAIARERSLLLPYGVADSYATFATVDIDRLLKAMKTVS</sequence>
<dbReference type="Pfam" id="PF04041">
    <property type="entry name" value="Glyco_hydro_130"/>
    <property type="match status" value="1"/>
</dbReference>
<dbReference type="InterPro" id="IPR023296">
    <property type="entry name" value="Glyco_hydro_beta-prop_sf"/>
</dbReference>
<comment type="similarity">
    <text evidence="3">Belongs to the glycosyl hydrolase 130 family.</text>
</comment>
<keyword evidence="2" id="KW-0808">Transferase</keyword>
<dbReference type="Proteomes" id="UP000249066">
    <property type="component" value="Unassembled WGS sequence"/>
</dbReference>
<keyword evidence="4" id="KW-0378">Hydrolase</keyword>
<keyword evidence="4" id="KW-0326">Glycosidase</keyword>